<feature type="transmembrane region" description="Helical" evidence="1">
    <location>
        <begin position="125"/>
        <end position="150"/>
    </location>
</feature>
<feature type="transmembrane region" description="Helical" evidence="1">
    <location>
        <begin position="203"/>
        <end position="226"/>
    </location>
</feature>
<dbReference type="Proteomes" id="UP000290261">
    <property type="component" value="Unassembled WGS sequence"/>
</dbReference>
<sequence>MISSFFGKTKPINYIVLSVFLVLFYVLSSFFALDTGPISKEIPFKLLILFSLLLMVFAMGQMVRMEKVTDSNSYGMLFFVLLLGVFPHTYEQENIIFANFFILLAIWRLLSIKSIKNVKHKIFDASLLICIASLFYEWALAFLLIVFVVINVYDRKNFKNWLIPFMGVGTIFILVFAILRVSGSMDFLWDHYRFSLETISLSSLGNIGAKTLIYALLTLLAVFVVFLKMRKTGGGKLVQLRVVFLAFVLGLVIGWFAEEDSSVVLFTIFPAAVFMANYIESIRRTKLKEAILALCILVPIVLFGFHLNL</sequence>
<name>A0A444VNM5_9FLAO</name>
<dbReference type="RefSeq" id="WP_242502096.1">
    <property type="nucleotide sequence ID" value="NZ_ML142908.1"/>
</dbReference>
<feature type="transmembrane region" description="Helical" evidence="1">
    <location>
        <begin position="74"/>
        <end position="90"/>
    </location>
</feature>
<dbReference type="EMBL" id="JJMP01000003">
    <property type="protein sequence ID" value="RYC52398.1"/>
    <property type="molecule type" value="Genomic_DNA"/>
</dbReference>
<comment type="caution">
    <text evidence="2">The sequence shown here is derived from an EMBL/GenBank/DDBJ whole genome shotgun (WGS) entry which is preliminary data.</text>
</comment>
<reference evidence="2 3" key="1">
    <citation type="submission" date="2014-04" db="EMBL/GenBank/DDBJ databases">
        <title>Whole genome of Muricauda olearia.</title>
        <authorList>
            <person name="Zhang X.-H."/>
            <person name="Tang K."/>
        </authorList>
    </citation>
    <scope>NUCLEOTIDE SEQUENCE [LARGE SCALE GENOMIC DNA]</scope>
    <source>
        <strain evidence="2 3">Th120</strain>
    </source>
</reference>
<dbReference type="AlphaFoldDB" id="A0A444VNM5"/>
<feature type="transmembrane region" description="Helical" evidence="1">
    <location>
        <begin position="263"/>
        <end position="279"/>
    </location>
</feature>
<feature type="transmembrane region" description="Helical" evidence="1">
    <location>
        <begin position="12"/>
        <end position="32"/>
    </location>
</feature>
<dbReference type="Pfam" id="PF19992">
    <property type="entry name" value="DUF6427"/>
    <property type="match status" value="1"/>
</dbReference>
<keyword evidence="3" id="KW-1185">Reference proteome</keyword>
<keyword evidence="1" id="KW-0472">Membrane</keyword>
<feature type="transmembrane region" description="Helical" evidence="1">
    <location>
        <begin position="291"/>
        <end position="307"/>
    </location>
</feature>
<evidence type="ECO:0000313" key="2">
    <source>
        <dbReference type="EMBL" id="RYC52398.1"/>
    </source>
</evidence>
<protein>
    <submittedName>
        <fullName evidence="2">Uncharacterized protein</fullName>
    </submittedName>
</protein>
<gene>
    <name evidence="2" type="ORF">DN53_11010</name>
</gene>
<evidence type="ECO:0000256" key="1">
    <source>
        <dbReference type="SAM" id="Phobius"/>
    </source>
</evidence>
<evidence type="ECO:0000313" key="3">
    <source>
        <dbReference type="Proteomes" id="UP000290261"/>
    </source>
</evidence>
<feature type="transmembrane region" description="Helical" evidence="1">
    <location>
        <begin position="95"/>
        <end position="113"/>
    </location>
</feature>
<dbReference type="InterPro" id="IPR045625">
    <property type="entry name" value="DUF6427"/>
</dbReference>
<feature type="transmembrane region" description="Helical" evidence="1">
    <location>
        <begin position="162"/>
        <end position="183"/>
    </location>
</feature>
<keyword evidence="1" id="KW-1133">Transmembrane helix</keyword>
<feature type="transmembrane region" description="Helical" evidence="1">
    <location>
        <begin position="44"/>
        <end position="62"/>
    </location>
</feature>
<proteinExistence type="predicted"/>
<organism evidence="2 3">
    <name type="scientific">Flagellimonas olearia</name>
    <dbReference type="NCBI Taxonomy" id="552546"/>
    <lineage>
        <taxon>Bacteria</taxon>
        <taxon>Pseudomonadati</taxon>
        <taxon>Bacteroidota</taxon>
        <taxon>Flavobacteriia</taxon>
        <taxon>Flavobacteriales</taxon>
        <taxon>Flavobacteriaceae</taxon>
        <taxon>Flagellimonas</taxon>
    </lineage>
</organism>
<accession>A0A444VNM5</accession>
<keyword evidence="1" id="KW-0812">Transmembrane</keyword>
<feature type="transmembrane region" description="Helical" evidence="1">
    <location>
        <begin position="238"/>
        <end position="257"/>
    </location>
</feature>